<evidence type="ECO:0000259" key="8">
    <source>
        <dbReference type="PROSITE" id="PS51278"/>
    </source>
</evidence>
<evidence type="ECO:0000256" key="1">
    <source>
        <dbReference type="ARBA" id="ARBA00005187"/>
    </source>
</evidence>
<dbReference type="Gene3D" id="3.40.50.620">
    <property type="entry name" value="HUPs"/>
    <property type="match status" value="1"/>
</dbReference>
<proteinExistence type="inferred from homology"/>
<dbReference type="InterPro" id="IPR029055">
    <property type="entry name" value="Ntn_hydrolases_N"/>
</dbReference>
<dbReference type="EC" id="6.3.5.4" evidence="3"/>
<dbReference type="PANTHER" id="PTHR43284:SF1">
    <property type="entry name" value="ASPARAGINE SYNTHETASE"/>
    <property type="match status" value="1"/>
</dbReference>
<dbReference type="GO" id="GO:0004066">
    <property type="term" value="F:asparagine synthase (glutamine-hydrolyzing) activity"/>
    <property type="evidence" value="ECO:0007669"/>
    <property type="project" value="UniProtKB-EC"/>
</dbReference>
<dbReference type="Pfam" id="PF00733">
    <property type="entry name" value="Asn_synthase"/>
    <property type="match status" value="1"/>
</dbReference>
<sequence length="654" mass="72572">MRGTTAFDAMIPSGAAGPCPLTAWQPRSNMCGILGSWQFDAQARGDAEDALARALPLIRHRGPDDIGTAAIPTAAGRLLFGHTRLAIIDLSAAGHQPMIRGTLSVVFNGEIYNYRELRQELRGLGHSFSTDTDTEVLLAAWQQWQQAALRRFTGMFAFALHDARDDSLTLARDAFGIKPLYYSLDGRRLLFGSEIAPLRALDPGLRRLDWQRACDYLSYGRYDCDERTFIQGISQIEPGCLIRYHIQDGVHPARWWTPRTAPTWRGSFADAAAEFRERFLDSVRLHLRSDVPVGAALSGGLDSASITCAMRHLEPDIPLHTFSYIAEGPQSEAKWAQLVNQHCAAQAHEVRVDTADLERDLDALIGAQGEPFGSTSIYAQYRVFQLAREHGIVVTLEGQGADELLAGYSGYPVERLSSMLESGHPLQALAYAGRQAHLGRHPLRLLAQSLASVSGKWGHEALRRRAARWPAWIRGQLLAEAGVQARPLLPAQRQGARGRRLMQAQARALAGDGLGALLRHGDRNAMRFSIESRVPFLTPDLADFLLSLPEPYLVSARGQTKTLLREGLRGIVPQAILERQDKIGFATPEQAWLRELAPQIRAWVNQAPETPFLDRRAVLACLDAMQSGAAPFSWQLWRWANYHRWLTTNEISPC</sequence>
<keyword evidence="4" id="KW-0547">Nucleotide-binding</keyword>
<dbReference type="InterPro" id="IPR006426">
    <property type="entry name" value="Asn_synth_AEB"/>
</dbReference>
<dbReference type="Proteomes" id="UP000025748">
    <property type="component" value="Unassembled WGS sequence"/>
</dbReference>
<accession>A0ABR4QYI7</accession>
<dbReference type="InterPro" id="IPR033738">
    <property type="entry name" value="AsnB_N"/>
</dbReference>
<comment type="similarity">
    <text evidence="2">Belongs to the asparagine synthetase family.</text>
</comment>
<dbReference type="PROSITE" id="PS51278">
    <property type="entry name" value="GATASE_TYPE_2"/>
    <property type="match status" value="1"/>
</dbReference>
<name>A0ABR4QYI7_9BORD</name>
<keyword evidence="5" id="KW-0067">ATP-binding</keyword>
<dbReference type="NCBIfam" id="TIGR01536">
    <property type="entry name" value="asn_synth_AEB"/>
    <property type="match status" value="1"/>
</dbReference>
<dbReference type="InterPro" id="IPR001962">
    <property type="entry name" value="Asn_synthase"/>
</dbReference>
<dbReference type="SUPFAM" id="SSF52402">
    <property type="entry name" value="Adenine nucleotide alpha hydrolases-like"/>
    <property type="match status" value="1"/>
</dbReference>
<comment type="catalytic activity">
    <reaction evidence="7">
        <text>L-aspartate + L-glutamine + ATP + H2O = L-asparagine + L-glutamate + AMP + diphosphate + H(+)</text>
        <dbReference type="Rhea" id="RHEA:12228"/>
        <dbReference type="ChEBI" id="CHEBI:15377"/>
        <dbReference type="ChEBI" id="CHEBI:15378"/>
        <dbReference type="ChEBI" id="CHEBI:29985"/>
        <dbReference type="ChEBI" id="CHEBI:29991"/>
        <dbReference type="ChEBI" id="CHEBI:30616"/>
        <dbReference type="ChEBI" id="CHEBI:33019"/>
        <dbReference type="ChEBI" id="CHEBI:58048"/>
        <dbReference type="ChEBI" id="CHEBI:58359"/>
        <dbReference type="ChEBI" id="CHEBI:456215"/>
        <dbReference type="EC" id="6.3.5.4"/>
    </reaction>
</comment>
<evidence type="ECO:0000256" key="7">
    <source>
        <dbReference type="ARBA" id="ARBA00048741"/>
    </source>
</evidence>
<dbReference type="CDD" id="cd00712">
    <property type="entry name" value="AsnB"/>
    <property type="match status" value="1"/>
</dbReference>
<dbReference type="PANTHER" id="PTHR43284">
    <property type="entry name" value="ASPARAGINE SYNTHETASE (GLUTAMINE-HYDROLYZING)"/>
    <property type="match status" value="1"/>
</dbReference>
<dbReference type="PIRSF" id="PIRSF001589">
    <property type="entry name" value="Asn_synthetase_glu-h"/>
    <property type="match status" value="1"/>
</dbReference>
<dbReference type="Pfam" id="PF13537">
    <property type="entry name" value="GATase_7"/>
    <property type="match status" value="1"/>
</dbReference>
<dbReference type="InterPro" id="IPR014729">
    <property type="entry name" value="Rossmann-like_a/b/a_fold"/>
</dbReference>
<keyword evidence="6" id="KW-0315">Glutamine amidotransferase</keyword>
<evidence type="ECO:0000256" key="3">
    <source>
        <dbReference type="ARBA" id="ARBA00012737"/>
    </source>
</evidence>
<dbReference type="Gene3D" id="3.60.20.10">
    <property type="entry name" value="Glutamine Phosphoribosylpyrophosphate, subunit 1, domain 1"/>
    <property type="match status" value="1"/>
</dbReference>
<comment type="pathway">
    <text evidence="1">Amino-acid biosynthesis; L-asparagine biosynthesis; L-asparagine from L-aspartate (L-Gln route): step 1/1.</text>
</comment>
<keyword evidence="9" id="KW-0436">Ligase</keyword>
<dbReference type="SUPFAM" id="SSF56235">
    <property type="entry name" value="N-terminal nucleophile aminohydrolases (Ntn hydrolases)"/>
    <property type="match status" value="1"/>
</dbReference>
<protein>
    <recommendedName>
        <fullName evidence="3">asparagine synthase (glutamine-hydrolyzing)</fullName>
        <ecNumber evidence="3">6.3.5.4</ecNumber>
    </recommendedName>
</protein>
<evidence type="ECO:0000313" key="9">
    <source>
        <dbReference type="EMBL" id="KCB23269.1"/>
    </source>
</evidence>
<comment type="caution">
    <text evidence="9">The sequence shown here is derived from an EMBL/GenBank/DDBJ whole genome shotgun (WGS) entry which is preliminary data.</text>
</comment>
<dbReference type="InterPro" id="IPR017932">
    <property type="entry name" value="GATase_2_dom"/>
</dbReference>
<reference evidence="9 10" key="1">
    <citation type="submission" date="2014-03" db="EMBL/GenBank/DDBJ databases">
        <title>Genome sequence of Bordetella hinzii.</title>
        <authorList>
            <person name="Register K."/>
            <person name="Harvill E."/>
            <person name="Goodfield L.L."/>
            <person name="Ivanov Y.V."/>
            <person name="Meyer J.A."/>
            <person name="Muse S.J."/>
            <person name="Jacobs N."/>
            <person name="Bendor L."/>
            <person name="Smallridge W.E."/>
            <person name="Brinkac L.M."/>
            <person name="Sanka R."/>
            <person name="Kim M."/>
            <person name="Losada L."/>
        </authorList>
    </citation>
    <scope>NUCLEOTIDE SEQUENCE [LARGE SCALE GENOMIC DNA]</scope>
    <source>
        <strain evidence="9 10">OH87 BAL007II</strain>
    </source>
</reference>
<keyword evidence="10" id="KW-1185">Reference proteome</keyword>
<dbReference type="CDD" id="cd01991">
    <property type="entry name" value="Asn_synthase_B_C"/>
    <property type="match status" value="1"/>
</dbReference>
<dbReference type="EMBL" id="JHEM01000021">
    <property type="protein sequence ID" value="KCB23269.1"/>
    <property type="molecule type" value="Genomic_DNA"/>
</dbReference>
<gene>
    <name evidence="9" type="primary">asnB_3</name>
    <name evidence="9" type="ORF">L544_0092</name>
</gene>
<dbReference type="InterPro" id="IPR051786">
    <property type="entry name" value="ASN_synthetase/amidase"/>
</dbReference>
<evidence type="ECO:0000256" key="2">
    <source>
        <dbReference type="ARBA" id="ARBA00005752"/>
    </source>
</evidence>
<feature type="domain" description="Glutamine amidotransferase type-2" evidence="8">
    <location>
        <begin position="31"/>
        <end position="247"/>
    </location>
</feature>
<evidence type="ECO:0000313" key="10">
    <source>
        <dbReference type="Proteomes" id="UP000025748"/>
    </source>
</evidence>
<evidence type="ECO:0000256" key="5">
    <source>
        <dbReference type="ARBA" id="ARBA00022840"/>
    </source>
</evidence>
<organism evidence="9 10">
    <name type="scientific">Bordetella hinzii OH87 BAL007II</name>
    <dbReference type="NCBI Taxonomy" id="1331262"/>
    <lineage>
        <taxon>Bacteria</taxon>
        <taxon>Pseudomonadati</taxon>
        <taxon>Pseudomonadota</taxon>
        <taxon>Betaproteobacteria</taxon>
        <taxon>Burkholderiales</taxon>
        <taxon>Alcaligenaceae</taxon>
        <taxon>Bordetella</taxon>
    </lineage>
</organism>
<evidence type="ECO:0000256" key="6">
    <source>
        <dbReference type="ARBA" id="ARBA00022962"/>
    </source>
</evidence>
<evidence type="ECO:0000256" key="4">
    <source>
        <dbReference type="ARBA" id="ARBA00022741"/>
    </source>
</evidence>